<evidence type="ECO:0000313" key="2">
    <source>
        <dbReference type="Proteomes" id="UP000019132"/>
    </source>
</evidence>
<dbReference type="Proteomes" id="UP000019132">
    <property type="component" value="Unassembled WGS sequence"/>
</dbReference>
<dbReference type="STRING" id="431595.K3WRI5"/>
<accession>K3WRI5</accession>
<dbReference type="HOGENOM" id="CLU_884549_0_0_1"/>
<reference evidence="2" key="1">
    <citation type="journal article" date="2010" name="Genome Biol.">
        <title>Genome sequence of the necrotrophic plant pathogen Pythium ultimum reveals original pathogenicity mechanisms and effector repertoire.</title>
        <authorList>
            <person name="Levesque C.A."/>
            <person name="Brouwer H."/>
            <person name="Cano L."/>
            <person name="Hamilton J.P."/>
            <person name="Holt C."/>
            <person name="Huitema E."/>
            <person name="Raffaele S."/>
            <person name="Robideau G.P."/>
            <person name="Thines M."/>
            <person name="Win J."/>
            <person name="Zerillo M.M."/>
            <person name="Beakes G.W."/>
            <person name="Boore J.L."/>
            <person name="Busam D."/>
            <person name="Dumas B."/>
            <person name="Ferriera S."/>
            <person name="Fuerstenberg S.I."/>
            <person name="Gachon C.M."/>
            <person name="Gaulin E."/>
            <person name="Govers F."/>
            <person name="Grenville-Briggs L."/>
            <person name="Horner N."/>
            <person name="Hostetler J."/>
            <person name="Jiang R.H."/>
            <person name="Johnson J."/>
            <person name="Krajaejun T."/>
            <person name="Lin H."/>
            <person name="Meijer H.J."/>
            <person name="Moore B."/>
            <person name="Morris P."/>
            <person name="Phuntmart V."/>
            <person name="Puiu D."/>
            <person name="Shetty J."/>
            <person name="Stajich J.E."/>
            <person name="Tripathy S."/>
            <person name="Wawra S."/>
            <person name="van West P."/>
            <person name="Whitty B.R."/>
            <person name="Coutinho P.M."/>
            <person name="Henrissat B."/>
            <person name="Martin F."/>
            <person name="Thomas P.D."/>
            <person name="Tyler B.M."/>
            <person name="De Vries R.P."/>
            <person name="Kamoun S."/>
            <person name="Yandell M."/>
            <person name="Tisserat N."/>
            <person name="Buell C.R."/>
        </authorList>
    </citation>
    <scope>NUCLEOTIDE SEQUENCE</scope>
    <source>
        <strain evidence="2">DAOM:BR144</strain>
    </source>
</reference>
<dbReference type="InterPro" id="IPR036871">
    <property type="entry name" value="PX_dom_sf"/>
</dbReference>
<dbReference type="eggNOG" id="KOG4177">
    <property type="taxonomic scope" value="Eukaryota"/>
</dbReference>
<dbReference type="EnsemblProtists" id="PYU1_T007579">
    <property type="protein sequence ID" value="PYU1_T007579"/>
    <property type="gene ID" value="PYU1_G007563"/>
</dbReference>
<evidence type="ECO:0000313" key="1">
    <source>
        <dbReference type="EnsemblProtists" id="PYU1_T007579"/>
    </source>
</evidence>
<dbReference type="InParanoid" id="K3WRI5"/>
<proteinExistence type="predicted"/>
<name>K3WRI5_GLOUD</name>
<protein>
    <recommendedName>
        <fullName evidence="3">PX domain-containing protein</fullName>
    </recommendedName>
</protein>
<organism evidence="1 2">
    <name type="scientific">Globisporangium ultimum (strain ATCC 200006 / CBS 805.95 / DAOM BR144)</name>
    <name type="common">Pythium ultimum</name>
    <dbReference type="NCBI Taxonomy" id="431595"/>
    <lineage>
        <taxon>Eukaryota</taxon>
        <taxon>Sar</taxon>
        <taxon>Stramenopiles</taxon>
        <taxon>Oomycota</taxon>
        <taxon>Peronosporomycetes</taxon>
        <taxon>Pythiales</taxon>
        <taxon>Pythiaceae</taxon>
        <taxon>Globisporangium</taxon>
    </lineage>
</organism>
<dbReference type="EMBL" id="GL376585">
    <property type="status" value="NOT_ANNOTATED_CDS"/>
    <property type="molecule type" value="Genomic_DNA"/>
</dbReference>
<sequence>MNCWVKECSLRVPSYHTTGGKIFFAIELTRRHTRASTSSSVSSMRQSIQSNASSQVDHRVTYRSYSQFRELWKALGDYQQAIPSSQQQRQRRNTIDRVRSRLAMTGMRGAANSCRCDGNGKCRFEGLRHVARVFPFPSRCPHFVTQSKAMLNTRRKALETFIREVQAYFATFSDNELRAATLTNSECAVLHTFAAFLQADVHFPTITTPSGAKIPHQPLGLQGWRQQCADQMMMSDDDAQAPANSSSASNRFSQRATLLTEALEKERLSMRASLPVLQVQTVKVETMYTFLEEFCDHQQYGATRAARRSSKGGEM</sequence>
<dbReference type="Gene3D" id="3.30.1520.10">
    <property type="entry name" value="Phox-like domain"/>
    <property type="match status" value="1"/>
</dbReference>
<reference evidence="1" key="3">
    <citation type="submission" date="2015-02" db="UniProtKB">
        <authorList>
            <consortium name="EnsemblProtists"/>
        </authorList>
    </citation>
    <scope>IDENTIFICATION</scope>
    <source>
        <strain evidence="1">DAOM BR144</strain>
    </source>
</reference>
<dbReference type="VEuPathDB" id="FungiDB:PYU1_G007563"/>
<reference evidence="2" key="2">
    <citation type="submission" date="2010-04" db="EMBL/GenBank/DDBJ databases">
        <authorList>
            <person name="Buell R."/>
            <person name="Hamilton J."/>
            <person name="Hostetler J."/>
        </authorList>
    </citation>
    <scope>NUCLEOTIDE SEQUENCE [LARGE SCALE GENOMIC DNA]</scope>
    <source>
        <strain evidence="2">DAOM:BR144</strain>
    </source>
</reference>
<keyword evidence="2" id="KW-1185">Reference proteome</keyword>
<dbReference type="GO" id="GO:0035091">
    <property type="term" value="F:phosphatidylinositol binding"/>
    <property type="evidence" value="ECO:0007669"/>
    <property type="project" value="InterPro"/>
</dbReference>
<dbReference type="AlphaFoldDB" id="K3WRI5"/>
<evidence type="ECO:0008006" key="3">
    <source>
        <dbReference type="Google" id="ProtNLM"/>
    </source>
</evidence>